<dbReference type="EMBL" id="LAQT01000036">
    <property type="protein sequence ID" value="KPC49662.1"/>
    <property type="molecule type" value="Genomic_DNA"/>
</dbReference>
<dbReference type="AlphaFoldDB" id="A0A0N0XIF0"/>
<evidence type="ECO:0000256" key="1">
    <source>
        <dbReference type="SAM" id="Phobius"/>
    </source>
</evidence>
<keyword evidence="1" id="KW-0812">Transmembrane</keyword>
<organism evidence="2 3">
    <name type="scientific">Amantichitinum ursilacus</name>
    <dbReference type="NCBI Taxonomy" id="857265"/>
    <lineage>
        <taxon>Bacteria</taxon>
        <taxon>Pseudomonadati</taxon>
        <taxon>Pseudomonadota</taxon>
        <taxon>Betaproteobacteria</taxon>
        <taxon>Neisseriales</taxon>
        <taxon>Chitinibacteraceae</taxon>
        <taxon>Amantichitinum</taxon>
    </lineage>
</organism>
<gene>
    <name evidence="2" type="ORF">WG78_20105</name>
</gene>
<keyword evidence="1" id="KW-1133">Transmembrane helix</keyword>
<dbReference type="RefSeq" id="WP_053939588.1">
    <property type="nucleotide sequence ID" value="NZ_LAQT01000036.1"/>
</dbReference>
<keyword evidence="1" id="KW-0472">Membrane</keyword>
<protein>
    <submittedName>
        <fullName evidence="2">Uncharacterized protein</fullName>
    </submittedName>
</protein>
<name>A0A0N0XIF0_9NEIS</name>
<comment type="caution">
    <text evidence="2">The sequence shown here is derived from an EMBL/GenBank/DDBJ whole genome shotgun (WGS) entry which is preliminary data.</text>
</comment>
<sequence>MLAPLLSDHILSDIVLPIAISGSLGGLFVYVAFCSWAHGILSENYPALLGVSSGAMSSNLGQGIREFYEVPPALRSREIWRIANPLHKWFFVATRVVGWLWTLSLVLMVLDLVLMPKH</sequence>
<feature type="transmembrane region" description="Helical" evidence="1">
    <location>
        <begin position="89"/>
        <end position="110"/>
    </location>
</feature>
<evidence type="ECO:0000313" key="3">
    <source>
        <dbReference type="Proteomes" id="UP000037939"/>
    </source>
</evidence>
<evidence type="ECO:0000313" key="2">
    <source>
        <dbReference type="EMBL" id="KPC49662.1"/>
    </source>
</evidence>
<dbReference type="STRING" id="857265.WG78_20105"/>
<keyword evidence="3" id="KW-1185">Reference proteome</keyword>
<feature type="transmembrane region" description="Helical" evidence="1">
    <location>
        <begin position="14"/>
        <end position="33"/>
    </location>
</feature>
<proteinExistence type="predicted"/>
<reference evidence="2 3" key="1">
    <citation type="submission" date="2015-07" db="EMBL/GenBank/DDBJ databases">
        <title>Draft genome sequence of the Amantichitinum ursilacus IGB-41, a new chitin-degrading bacterium.</title>
        <authorList>
            <person name="Kirstahler P."/>
            <person name="Guenther M."/>
            <person name="Grumaz C."/>
            <person name="Rupp S."/>
            <person name="Zibek S."/>
            <person name="Sohn K."/>
        </authorList>
    </citation>
    <scope>NUCLEOTIDE SEQUENCE [LARGE SCALE GENOMIC DNA]</scope>
    <source>
        <strain evidence="2 3">IGB-41</strain>
    </source>
</reference>
<accession>A0A0N0XIF0</accession>
<dbReference type="Proteomes" id="UP000037939">
    <property type="component" value="Unassembled WGS sequence"/>
</dbReference>